<dbReference type="EMBL" id="WRXN01000005">
    <property type="protein sequence ID" value="MVT09449.1"/>
    <property type="molecule type" value="Genomic_DNA"/>
</dbReference>
<evidence type="ECO:0000313" key="2">
    <source>
        <dbReference type="Proteomes" id="UP000461730"/>
    </source>
</evidence>
<dbReference type="AlphaFoldDB" id="A0A7K1U538"/>
<proteinExistence type="predicted"/>
<sequence>MIYYLLTILVSQFFQDTSINGPIRIEGFGCVAWKTDSLGCQQVRYKMWKVLIDNKQKIIGQKRAAVEKLLGPPNSTLNNNEITFYFLNIGYQCRGAKKEEYNDVETFKFGVDYKGDKAVEVFTMIP</sequence>
<keyword evidence="2" id="KW-1185">Reference proteome</keyword>
<name>A0A7K1U538_9BACT</name>
<evidence type="ECO:0000313" key="1">
    <source>
        <dbReference type="EMBL" id="MVT09449.1"/>
    </source>
</evidence>
<accession>A0A7K1U538</accession>
<dbReference type="Proteomes" id="UP000461730">
    <property type="component" value="Unassembled WGS sequence"/>
</dbReference>
<reference evidence="1 2" key="1">
    <citation type="submission" date="2019-12" db="EMBL/GenBank/DDBJ databases">
        <title>Chitinophaga sp. strain ysch24 (GDMCC 1.1355), whole genome shotgun sequence.</title>
        <authorList>
            <person name="Zhang X."/>
        </authorList>
    </citation>
    <scope>NUCLEOTIDE SEQUENCE [LARGE SCALE GENOMIC DNA]</scope>
    <source>
        <strain evidence="2">ysch24</strain>
    </source>
</reference>
<organism evidence="1 2">
    <name type="scientific">Chitinophaga tropicalis</name>
    <dbReference type="NCBI Taxonomy" id="2683588"/>
    <lineage>
        <taxon>Bacteria</taxon>
        <taxon>Pseudomonadati</taxon>
        <taxon>Bacteroidota</taxon>
        <taxon>Chitinophagia</taxon>
        <taxon>Chitinophagales</taxon>
        <taxon>Chitinophagaceae</taxon>
        <taxon>Chitinophaga</taxon>
    </lineage>
</organism>
<gene>
    <name evidence="1" type="ORF">GO493_14365</name>
</gene>
<protein>
    <submittedName>
        <fullName evidence="1">Uncharacterized protein</fullName>
    </submittedName>
</protein>
<dbReference type="RefSeq" id="WP_157306895.1">
    <property type="nucleotide sequence ID" value="NZ_WRXN01000005.1"/>
</dbReference>
<comment type="caution">
    <text evidence="1">The sequence shown here is derived from an EMBL/GenBank/DDBJ whole genome shotgun (WGS) entry which is preliminary data.</text>
</comment>